<organism evidence="1 2">
    <name type="scientific">Caballeronia sordidicola</name>
    <name type="common">Burkholderia sordidicola</name>
    <dbReference type="NCBI Taxonomy" id="196367"/>
    <lineage>
        <taxon>Bacteria</taxon>
        <taxon>Pseudomonadati</taxon>
        <taxon>Pseudomonadota</taxon>
        <taxon>Betaproteobacteria</taxon>
        <taxon>Burkholderiales</taxon>
        <taxon>Burkholderiaceae</taxon>
        <taxon>Caballeronia</taxon>
    </lineage>
</organism>
<name>A0A226WQV4_CABSO</name>
<reference evidence="2" key="1">
    <citation type="submission" date="2017-01" db="EMBL/GenBank/DDBJ databases">
        <title>Genome Analysis of Deinococcus marmoris KOPRI26562.</title>
        <authorList>
            <person name="Kim J.H."/>
            <person name="Oh H.-M."/>
        </authorList>
    </citation>
    <scope>NUCLEOTIDE SEQUENCE [LARGE SCALE GENOMIC DNA]</scope>
    <source>
        <strain evidence="2">PAMC 26633</strain>
    </source>
</reference>
<sequence length="63" mass="6612">MGVRPSEADNASSGRTCSVKCGLDLRASKSTERVAPKGVAELNDRFSISASETSRISASPDVR</sequence>
<dbReference type="EMBL" id="MTHB01000246">
    <property type="protein sequence ID" value="OXC73564.1"/>
    <property type="molecule type" value="Genomic_DNA"/>
</dbReference>
<protein>
    <submittedName>
        <fullName evidence="1">Uncharacterized protein</fullName>
    </submittedName>
</protein>
<dbReference type="AlphaFoldDB" id="A0A226WQV4"/>
<dbReference type="Proteomes" id="UP000214720">
    <property type="component" value="Unassembled WGS sequence"/>
</dbReference>
<accession>A0A226WQV4</accession>
<proteinExistence type="predicted"/>
<evidence type="ECO:0000313" key="1">
    <source>
        <dbReference type="EMBL" id="OXC73564.1"/>
    </source>
</evidence>
<evidence type="ECO:0000313" key="2">
    <source>
        <dbReference type="Proteomes" id="UP000214720"/>
    </source>
</evidence>
<gene>
    <name evidence="1" type="ORF">BSU04_35830</name>
</gene>
<comment type="caution">
    <text evidence="1">The sequence shown here is derived from an EMBL/GenBank/DDBJ whole genome shotgun (WGS) entry which is preliminary data.</text>
</comment>